<dbReference type="InterPro" id="IPR043076">
    <property type="entry name" value="Fusogen_EFF/AFF_dom3"/>
</dbReference>
<dbReference type="Gene3D" id="2.60.98.60">
    <property type="entry name" value="Cell-cell fusogen EFF/AFF, domain 1"/>
    <property type="match status" value="2"/>
</dbReference>
<dbReference type="InterPro" id="IPR029213">
    <property type="entry name" value="Fusogen_EFF/AFF"/>
</dbReference>
<dbReference type="GO" id="GO:0044291">
    <property type="term" value="C:cell-cell contact zone"/>
    <property type="evidence" value="ECO:0007669"/>
    <property type="project" value="TreeGrafter"/>
</dbReference>
<keyword evidence="1" id="KW-0472">Membrane</keyword>
<accession>A0A0K0EGD0</accession>
<name>A0A0K0EGD0_STRER</name>
<reference evidence="3" key="1">
    <citation type="submission" date="2015-08" db="UniProtKB">
        <authorList>
            <consortium name="WormBaseParasite"/>
        </authorList>
    </citation>
    <scope>IDENTIFICATION</scope>
</reference>
<keyword evidence="1" id="KW-0812">Transmembrane</keyword>
<keyword evidence="2" id="KW-1185">Reference proteome</keyword>
<dbReference type="AlphaFoldDB" id="A0A0K0EGD0"/>
<dbReference type="Pfam" id="PF14884">
    <property type="entry name" value="EFF-AFF"/>
    <property type="match status" value="1"/>
</dbReference>
<organism evidence="3">
    <name type="scientific">Strongyloides stercoralis</name>
    <name type="common">Threadworm</name>
    <dbReference type="NCBI Taxonomy" id="6248"/>
    <lineage>
        <taxon>Eukaryota</taxon>
        <taxon>Metazoa</taxon>
        <taxon>Ecdysozoa</taxon>
        <taxon>Nematoda</taxon>
        <taxon>Chromadorea</taxon>
        <taxon>Rhabditida</taxon>
        <taxon>Tylenchina</taxon>
        <taxon>Panagrolaimomorpha</taxon>
        <taxon>Strongyloidoidea</taxon>
        <taxon>Strongyloididae</taxon>
        <taxon>Strongyloides</taxon>
    </lineage>
</organism>
<evidence type="ECO:0000313" key="2">
    <source>
        <dbReference type="Proteomes" id="UP000035681"/>
    </source>
</evidence>
<dbReference type="STRING" id="6248.A0A0K0EGD0"/>
<dbReference type="WBParaSite" id="SSTP_0000854000.1">
    <property type="protein sequence ID" value="SSTP_0000854000.1"/>
    <property type="gene ID" value="SSTP_0000854000"/>
</dbReference>
<evidence type="ECO:0000256" key="1">
    <source>
        <dbReference type="SAM" id="Phobius"/>
    </source>
</evidence>
<keyword evidence="1" id="KW-1133">Transmembrane helix</keyword>
<evidence type="ECO:0000313" key="4">
    <source>
        <dbReference type="WBParaSite" id="TCONS_00015029.p1"/>
    </source>
</evidence>
<dbReference type="Gene3D" id="2.60.40.3980">
    <property type="entry name" value="Cell-cell fusogen EFF/AFF, domain 3"/>
    <property type="match status" value="1"/>
</dbReference>
<protein>
    <submittedName>
        <fullName evidence="3">HAP2-GCS1 domain-containing protein</fullName>
    </submittedName>
    <submittedName>
        <fullName evidence="4">Phlebovirus glycoprotein G2 fusion domain-containing protein</fullName>
    </submittedName>
</protein>
<evidence type="ECO:0000313" key="3">
    <source>
        <dbReference type="WBParaSite" id="SSTP_0000854000.1"/>
    </source>
</evidence>
<dbReference type="Proteomes" id="UP000035681">
    <property type="component" value="Unplaced"/>
</dbReference>
<dbReference type="WBParaSite" id="TCONS_00015029.p1">
    <property type="protein sequence ID" value="TCONS_00015029.p1"/>
    <property type="gene ID" value="XLOC_010241"/>
</dbReference>
<feature type="transmembrane region" description="Helical" evidence="1">
    <location>
        <begin position="535"/>
        <end position="556"/>
    </location>
</feature>
<dbReference type="PANTHER" id="PTHR37415:SF1">
    <property type="entry name" value="CELL FUSION PROTEIN AFF-1"/>
    <property type="match status" value="1"/>
</dbReference>
<dbReference type="PANTHER" id="PTHR37415">
    <property type="entry name" value="EFF-1A"/>
    <property type="match status" value="1"/>
</dbReference>
<sequence length="583" mass="67602">MKKNITIYIICVFFNLKIYSKSLESIENEISFELPHCTRTSTMEGSIYSLNDYGNITKELFSTQHQMVLGETSCVIINKNNDTDSSVLHTLHYYQLEQHFPITGEYSFGIPLVTTSCICDCYGRNQHCNLRDYKYKDCSSAPVCYRTFHPYQSSIGCSSNQQSELCCETKIEPYNNWIYQAIRIKQPNIFVIFKYRVFQKFNGMWRQYNDDTIEVPLNNGEAKFDINSFHKIELIVAGSRPHRQVEPGLYFYERKYDYESVEKNVNIHSGVALNDILETSLDKLGWFRFEKNRWVVKKGNIKITEAHHANVIDCREQLYSSTLNAEQYVIKSNNGDIKNYELGNLLSDDPWIKSVEVKDRIMKVIHGEGISIFVNMKTEIKSNLYHHSSTFTSFDGTIELDKDSNRFLNITVYGGKGTLIGQVYTNNDKLNVDVVFSIQIDDIDNKLNIFKTIVPIPPSINDTRYICFYPSEYLEAVSCKWFRYISVPLVEYSVAEPWLTRKSYCMECNSQSLENWLAKISPKYWFSNLNSPTEILVRIVEISMCILLIIFIFCFFTQCIIPVIRCSMCIGNCFSSSKVPTKV</sequence>
<proteinExistence type="predicted"/>
<dbReference type="GO" id="GO:0000768">
    <property type="term" value="P:syncytium formation by plasma membrane fusion"/>
    <property type="evidence" value="ECO:0007669"/>
    <property type="project" value="TreeGrafter"/>
</dbReference>